<dbReference type="KEGG" id="rml:FF011L_29270"/>
<gene>
    <name evidence="4" type="primary">liaR</name>
    <name evidence="4" type="ORF">FF011L_29270</name>
</gene>
<feature type="modified residue" description="4-aspartylphosphate" evidence="2">
    <location>
        <position position="54"/>
    </location>
</feature>
<evidence type="ECO:0000256" key="2">
    <source>
        <dbReference type="PROSITE-ProRule" id="PRU00169"/>
    </source>
</evidence>
<dbReference type="Proteomes" id="UP000320672">
    <property type="component" value="Chromosome"/>
</dbReference>
<dbReference type="Gene3D" id="3.40.50.2300">
    <property type="match status" value="1"/>
</dbReference>
<dbReference type="PROSITE" id="PS50110">
    <property type="entry name" value="RESPONSE_REGULATORY"/>
    <property type="match status" value="1"/>
</dbReference>
<dbReference type="PANTHER" id="PTHR43214:SF42">
    <property type="entry name" value="TRANSCRIPTIONAL REGULATORY PROTEIN DESR"/>
    <property type="match status" value="1"/>
</dbReference>
<sequence>MTIRLLIAEDHDMVREGLRITFEETDIDVVGEATTGSGAVRLAKHEEANVLLLDIQMPSGDGFYVLQQVKLVNPKLAVLFYSQHERPDYMDRAHALGASGYLTKRARAEELIDAVRRAGRGEDLWG</sequence>
<dbReference type="EMBL" id="CP036262">
    <property type="protein sequence ID" value="QDS94149.1"/>
    <property type="molecule type" value="Genomic_DNA"/>
</dbReference>
<dbReference type="InterPro" id="IPR011006">
    <property type="entry name" value="CheY-like_superfamily"/>
</dbReference>
<dbReference type="AlphaFoldDB" id="A0A517MH00"/>
<evidence type="ECO:0000259" key="3">
    <source>
        <dbReference type="PROSITE" id="PS50110"/>
    </source>
</evidence>
<dbReference type="SMART" id="SM00448">
    <property type="entry name" value="REC"/>
    <property type="match status" value="1"/>
</dbReference>
<reference evidence="4 5" key="1">
    <citation type="submission" date="2019-02" db="EMBL/GenBank/DDBJ databases">
        <title>Deep-cultivation of Planctomycetes and their phenomic and genomic characterization uncovers novel biology.</title>
        <authorList>
            <person name="Wiegand S."/>
            <person name="Jogler M."/>
            <person name="Boedeker C."/>
            <person name="Pinto D."/>
            <person name="Vollmers J."/>
            <person name="Rivas-Marin E."/>
            <person name="Kohn T."/>
            <person name="Peeters S.H."/>
            <person name="Heuer A."/>
            <person name="Rast P."/>
            <person name="Oberbeckmann S."/>
            <person name="Bunk B."/>
            <person name="Jeske O."/>
            <person name="Meyerdierks A."/>
            <person name="Storesund J.E."/>
            <person name="Kallscheuer N."/>
            <person name="Luecker S."/>
            <person name="Lage O.M."/>
            <person name="Pohl T."/>
            <person name="Merkel B.J."/>
            <person name="Hornburger P."/>
            <person name="Mueller R.-W."/>
            <person name="Bruemmer F."/>
            <person name="Labrenz M."/>
            <person name="Spormann A.M."/>
            <person name="Op den Camp H."/>
            <person name="Overmann J."/>
            <person name="Amann R."/>
            <person name="Jetten M.S.M."/>
            <person name="Mascher T."/>
            <person name="Medema M.H."/>
            <person name="Devos D.P."/>
            <person name="Kaster A.-K."/>
            <person name="Ovreas L."/>
            <person name="Rohde M."/>
            <person name="Galperin M.Y."/>
            <person name="Jogler C."/>
        </authorList>
    </citation>
    <scope>NUCLEOTIDE SEQUENCE [LARGE SCALE GENOMIC DNA]</scope>
    <source>
        <strain evidence="4 5">FF011L</strain>
    </source>
</reference>
<dbReference type="CDD" id="cd17535">
    <property type="entry name" value="REC_NarL-like"/>
    <property type="match status" value="1"/>
</dbReference>
<evidence type="ECO:0000313" key="5">
    <source>
        <dbReference type="Proteomes" id="UP000320672"/>
    </source>
</evidence>
<dbReference type="SUPFAM" id="SSF52172">
    <property type="entry name" value="CheY-like"/>
    <property type="match status" value="1"/>
</dbReference>
<dbReference type="OrthoDB" id="9796655at2"/>
<evidence type="ECO:0000313" key="4">
    <source>
        <dbReference type="EMBL" id="QDS94149.1"/>
    </source>
</evidence>
<keyword evidence="1" id="KW-0238">DNA-binding</keyword>
<dbReference type="InterPro" id="IPR058245">
    <property type="entry name" value="NreC/VraR/RcsB-like_REC"/>
</dbReference>
<dbReference type="GO" id="GO:0000160">
    <property type="term" value="P:phosphorelay signal transduction system"/>
    <property type="evidence" value="ECO:0007669"/>
    <property type="project" value="InterPro"/>
</dbReference>
<dbReference type="RefSeq" id="WP_145352177.1">
    <property type="nucleotide sequence ID" value="NZ_CP036262.1"/>
</dbReference>
<dbReference type="GO" id="GO:0003677">
    <property type="term" value="F:DNA binding"/>
    <property type="evidence" value="ECO:0007669"/>
    <property type="project" value="UniProtKB-KW"/>
</dbReference>
<keyword evidence="2" id="KW-0597">Phosphoprotein</keyword>
<name>A0A517MH00_9BACT</name>
<feature type="domain" description="Response regulatory" evidence="3">
    <location>
        <begin position="4"/>
        <end position="119"/>
    </location>
</feature>
<organism evidence="4 5">
    <name type="scientific">Roseimaritima multifibrata</name>
    <dbReference type="NCBI Taxonomy" id="1930274"/>
    <lineage>
        <taxon>Bacteria</taxon>
        <taxon>Pseudomonadati</taxon>
        <taxon>Planctomycetota</taxon>
        <taxon>Planctomycetia</taxon>
        <taxon>Pirellulales</taxon>
        <taxon>Pirellulaceae</taxon>
        <taxon>Roseimaritima</taxon>
    </lineage>
</organism>
<accession>A0A517MH00</accession>
<dbReference type="PANTHER" id="PTHR43214">
    <property type="entry name" value="TWO-COMPONENT RESPONSE REGULATOR"/>
    <property type="match status" value="1"/>
</dbReference>
<protein>
    <submittedName>
        <fullName evidence="4">Transcriptional regulatory protein LiaR</fullName>
    </submittedName>
</protein>
<keyword evidence="5" id="KW-1185">Reference proteome</keyword>
<evidence type="ECO:0000256" key="1">
    <source>
        <dbReference type="ARBA" id="ARBA00023125"/>
    </source>
</evidence>
<dbReference type="InterPro" id="IPR039420">
    <property type="entry name" value="WalR-like"/>
</dbReference>
<dbReference type="Pfam" id="PF00072">
    <property type="entry name" value="Response_reg"/>
    <property type="match status" value="1"/>
</dbReference>
<proteinExistence type="predicted"/>
<dbReference type="InterPro" id="IPR001789">
    <property type="entry name" value="Sig_transdc_resp-reg_receiver"/>
</dbReference>